<feature type="coiled-coil region" evidence="7">
    <location>
        <begin position="216"/>
        <end position="285"/>
    </location>
</feature>
<dbReference type="RefSeq" id="WP_406855215.1">
    <property type="nucleotide sequence ID" value="NZ_CP157484.1"/>
</dbReference>
<dbReference type="CDD" id="cd12797">
    <property type="entry name" value="M23_peptidase"/>
    <property type="match status" value="1"/>
</dbReference>
<dbReference type="SUPFAM" id="SSF51261">
    <property type="entry name" value="Duplicated hybrid motif"/>
    <property type="match status" value="1"/>
</dbReference>
<dbReference type="AlphaFoldDB" id="A0AAU7JE11"/>
<dbReference type="GO" id="GO:0006508">
    <property type="term" value="P:proteolysis"/>
    <property type="evidence" value="ECO:0007669"/>
    <property type="project" value="UniProtKB-KW"/>
</dbReference>
<evidence type="ECO:0000256" key="6">
    <source>
        <dbReference type="ARBA" id="ARBA00023049"/>
    </source>
</evidence>
<dbReference type="InterPro" id="IPR016047">
    <property type="entry name" value="M23ase_b-sheet_dom"/>
</dbReference>
<protein>
    <submittedName>
        <fullName evidence="9">Peptidoglycan DD-metalloendopeptidase family protein</fullName>
    </submittedName>
</protein>
<dbReference type="GO" id="GO:0046872">
    <property type="term" value="F:metal ion binding"/>
    <property type="evidence" value="ECO:0007669"/>
    <property type="project" value="UniProtKB-KW"/>
</dbReference>
<keyword evidence="2" id="KW-0645">Protease</keyword>
<dbReference type="InterPro" id="IPR050570">
    <property type="entry name" value="Cell_wall_metabolism_enzyme"/>
</dbReference>
<evidence type="ECO:0000256" key="2">
    <source>
        <dbReference type="ARBA" id="ARBA00022670"/>
    </source>
</evidence>
<dbReference type="PANTHER" id="PTHR21666">
    <property type="entry name" value="PEPTIDASE-RELATED"/>
    <property type="match status" value="1"/>
</dbReference>
<evidence type="ECO:0000256" key="7">
    <source>
        <dbReference type="SAM" id="Coils"/>
    </source>
</evidence>
<comment type="cofactor">
    <cofactor evidence="1">
        <name>Zn(2+)</name>
        <dbReference type="ChEBI" id="CHEBI:29105"/>
    </cofactor>
</comment>
<dbReference type="PANTHER" id="PTHR21666:SF288">
    <property type="entry name" value="CELL DIVISION PROTEIN YTFB"/>
    <property type="match status" value="1"/>
</dbReference>
<evidence type="ECO:0000313" key="9">
    <source>
        <dbReference type="EMBL" id="XBO38375.1"/>
    </source>
</evidence>
<feature type="domain" description="M23ase beta-sheet core" evidence="8">
    <location>
        <begin position="348"/>
        <end position="449"/>
    </location>
</feature>
<evidence type="ECO:0000259" key="8">
    <source>
        <dbReference type="Pfam" id="PF01551"/>
    </source>
</evidence>
<dbReference type="InterPro" id="IPR011055">
    <property type="entry name" value="Dup_hybrid_motif"/>
</dbReference>
<evidence type="ECO:0000256" key="3">
    <source>
        <dbReference type="ARBA" id="ARBA00022723"/>
    </source>
</evidence>
<keyword evidence="4" id="KW-0378">Hydrolase</keyword>
<reference evidence="9" key="1">
    <citation type="submission" date="2024-05" db="EMBL/GenBank/DDBJ databases">
        <authorList>
            <person name="Kim S."/>
            <person name="Heo J."/>
            <person name="Choi H."/>
            <person name="Choi Y."/>
            <person name="Kwon S.-W."/>
            <person name="Kim Y."/>
        </authorList>
    </citation>
    <scope>NUCLEOTIDE SEQUENCE</scope>
    <source>
        <strain evidence="9">KACC 23698</strain>
    </source>
</reference>
<keyword evidence="3" id="KW-0479">Metal-binding</keyword>
<dbReference type="Gene3D" id="6.10.250.3150">
    <property type="match status" value="1"/>
</dbReference>
<name>A0AAU7JE11_9HYPH</name>
<evidence type="ECO:0000256" key="1">
    <source>
        <dbReference type="ARBA" id="ARBA00001947"/>
    </source>
</evidence>
<organism evidence="9">
    <name type="scientific">Alsobacter sp. KACC 23698</name>
    <dbReference type="NCBI Taxonomy" id="3149229"/>
    <lineage>
        <taxon>Bacteria</taxon>
        <taxon>Pseudomonadati</taxon>
        <taxon>Pseudomonadota</taxon>
        <taxon>Alphaproteobacteria</taxon>
        <taxon>Hyphomicrobiales</taxon>
        <taxon>Alsobacteraceae</taxon>
        <taxon>Alsobacter</taxon>
    </lineage>
</organism>
<dbReference type="Pfam" id="PF01551">
    <property type="entry name" value="Peptidase_M23"/>
    <property type="match status" value="1"/>
</dbReference>
<evidence type="ECO:0000256" key="4">
    <source>
        <dbReference type="ARBA" id="ARBA00022801"/>
    </source>
</evidence>
<dbReference type="EMBL" id="CP157484">
    <property type="protein sequence ID" value="XBO38375.1"/>
    <property type="molecule type" value="Genomic_DNA"/>
</dbReference>
<evidence type="ECO:0000256" key="5">
    <source>
        <dbReference type="ARBA" id="ARBA00022833"/>
    </source>
</evidence>
<dbReference type="Gene3D" id="2.70.70.10">
    <property type="entry name" value="Glucose Permease (Domain IIA)"/>
    <property type="match status" value="1"/>
</dbReference>
<accession>A0AAU7JE11</accession>
<keyword evidence="7" id="KW-0175">Coiled coil</keyword>
<gene>
    <name evidence="9" type="ORF">ABEG18_22145</name>
</gene>
<proteinExistence type="predicted"/>
<sequence>MRLNPLRHAILGMGLGVCLGLAPGGAWALDPASAEQGAPAAPDASLKAAERATRRLELEATERFLQSTSADRARLEKEVAGIRSDRARLNATLIETSNRLRATEERITAIEGRLATLSQTEDAIRTSLEGRRSIVVEVLAALQRLGRSPPPVVLVRPEDMLEAVRTSMLLGAVLPELRSETEALASDLAEMVRLRAAAATERDTLAKDVGSLVEDRQRLAALVESRQKELASAEQNSAQEAEKAAALASKAQTLKELIGRLETEIDAAARAADEARRAALSAEEQTRLARESEVKETRDKIAALAFRDPARLAPKLAFSEAKGLLPVPVSGVLLKRFNAPDAVGGTLKGMSYATRPGAFVSAPCDGWVAYAGPFRTYGQLLIINAGGGYYLLLAGMDRINVSLGQFVLAGEPVAVMGEGSQATAASVGSETSQPVLYVEFRKDGISIDPSPWWAASTNEKVRG</sequence>
<keyword evidence="6" id="KW-0482">Metalloprotease</keyword>
<keyword evidence="5" id="KW-0862">Zinc</keyword>
<dbReference type="GO" id="GO:0004222">
    <property type="term" value="F:metalloendopeptidase activity"/>
    <property type="evidence" value="ECO:0007669"/>
    <property type="project" value="TreeGrafter"/>
</dbReference>
<feature type="coiled-coil region" evidence="7">
    <location>
        <begin position="58"/>
        <end position="120"/>
    </location>
</feature>